<feature type="repeat" description="ANK" evidence="3">
    <location>
        <begin position="1238"/>
        <end position="1263"/>
    </location>
</feature>
<feature type="repeat" description="ANK" evidence="3">
    <location>
        <begin position="1068"/>
        <end position="1092"/>
    </location>
</feature>
<dbReference type="Gene3D" id="3.40.50.1580">
    <property type="entry name" value="Nucleoside phosphorylase domain"/>
    <property type="match status" value="1"/>
</dbReference>
<dbReference type="Gene3D" id="1.25.40.20">
    <property type="entry name" value="Ankyrin repeat-containing domain"/>
    <property type="match status" value="3"/>
</dbReference>
<feature type="repeat" description="ANK" evidence="3">
    <location>
        <begin position="1102"/>
        <end position="1126"/>
    </location>
</feature>
<comment type="caution">
    <text evidence="7">The sequence shown here is derived from an EMBL/GenBank/DDBJ whole genome shotgun (WGS) entry which is preliminary data.</text>
</comment>
<dbReference type="Pfam" id="PF01048">
    <property type="entry name" value="PNP_UDP_1"/>
    <property type="match status" value="1"/>
</dbReference>
<keyword evidence="1" id="KW-0677">Repeat</keyword>
<dbReference type="OrthoDB" id="194358at2759"/>
<feature type="repeat" description="ANK" evidence="3">
    <location>
        <begin position="1136"/>
        <end position="1160"/>
    </location>
</feature>
<keyword evidence="8" id="KW-1185">Reference proteome</keyword>
<dbReference type="Pfam" id="PF12796">
    <property type="entry name" value="Ank_2"/>
    <property type="match status" value="4"/>
</dbReference>
<dbReference type="GO" id="GO:0009116">
    <property type="term" value="P:nucleoside metabolic process"/>
    <property type="evidence" value="ECO:0007669"/>
    <property type="project" value="InterPro"/>
</dbReference>
<evidence type="ECO:0000259" key="5">
    <source>
        <dbReference type="Pfam" id="PF01048"/>
    </source>
</evidence>
<dbReference type="SUPFAM" id="SSF48403">
    <property type="entry name" value="Ankyrin repeat"/>
    <property type="match status" value="1"/>
</dbReference>
<evidence type="ECO:0000256" key="1">
    <source>
        <dbReference type="ARBA" id="ARBA00022737"/>
    </source>
</evidence>
<dbReference type="SUPFAM" id="SSF52540">
    <property type="entry name" value="P-loop containing nucleoside triphosphate hydrolases"/>
    <property type="match status" value="1"/>
</dbReference>
<feature type="repeat" description="ANK" evidence="3">
    <location>
        <begin position="1347"/>
        <end position="1379"/>
    </location>
</feature>
<evidence type="ECO:0000313" key="7">
    <source>
        <dbReference type="EMBL" id="KAF9873253.1"/>
    </source>
</evidence>
<dbReference type="InterPro" id="IPR000845">
    <property type="entry name" value="Nucleoside_phosphorylase_d"/>
</dbReference>
<dbReference type="PROSITE" id="PS50088">
    <property type="entry name" value="ANK_REPEAT"/>
    <property type="match status" value="6"/>
</dbReference>
<name>A0A9P6LH75_9PEZI</name>
<reference evidence="7" key="1">
    <citation type="submission" date="2020-03" db="EMBL/GenBank/DDBJ databases">
        <authorList>
            <person name="He L."/>
        </authorList>
    </citation>
    <scope>NUCLEOTIDE SEQUENCE</scope>
    <source>
        <strain evidence="7">CkLH20</strain>
    </source>
</reference>
<feature type="region of interest" description="Disordered" evidence="4">
    <location>
        <begin position="351"/>
        <end position="371"/>
    </location>
</feature>
<evidence type="ECO:0000256" key="2">
    <source>
        <dbReference type="ARBA" id="ARBA00023043"/>
    </source>
</evidence>
<dbReference type="PANTHER" id="PTHR24173">
    <property type="entry name" value="ANKYRIN REPEAT CONTAINING"/>
    <property type="match status" value="1"/>
</dbReference>
<evidence type="ECO:0000259" key="6">
    <source>
        <dbReference type="Pfam" id="PF24883"/>
    </source>
</evidence>
<dbReference type="InterPro" id="IPR002110">
    <property type="entry name" value="Ankyrin_rpt"/>
</dbReference>
<dbReference type="InterPro" id="IPR027417">
    <property type="entry name" value="P-loop_NTPase"/>
</dbReference>
<evidence type="ECO:0000256" key="3">
    <source>
        <dbReference type="PROSITE-ProRule" id="PRU00023"/>
    </source>
</evidence>
<keyword evidence="2 3" id="KW-0040">ANK repeat</keyword>
<dbReference type="PROSITE" id="PS50297">
    <property type="entry name" value="ANK_REP_REGION"/>
    <property type="match status" value="6"/>
</dbReference>
<protein>
    <recommendedName>
        <fullName evidence="9">Nucleoside phosphorylase domain-containing protein</fullName>
    </recommendedName>
</protein>
<dbReference type="Gene3D" id="3.40.50.300">
    <property type="entry name" value="P-loop containing nucleotide triphosphate hydrolases"/>
    <property type="match status" value="1"/>
</dbReference>
<sequence length="1416" mass="157763">MEPKRKHPHEMSDHEPDIFPHKRRELERNARPKLAHHQYTVGWICAIHTEYAAAQALLDEEHVHPYDLPPTLNDGNHYTFGRIGPHNVVMAVLAEMGTAAAAAAGTNMQRSFPKIEIRLMVGIGGGAPTRSNDIRLGDVVVSTSHNGQSSVLKYDYGKDIQGQRFKHTSVLDQPPQRLRGAVVGLRARYLRDGHAIEETINGLLRSNPNLSSHFARPNPDSDKLYKSTFVHPRKSTETCVAICQHDPSNFVERSSRTGDKLVIHYGTIASADQVMKNAKTRDKLAAKDSVLCFEMEAGGLSNTFPCLVVRGICDYSDSHKNKEWQGYAAMTAAAYAKDLLYELTPLWSSSPVRTSTEFQHPKAAADRERPVDERRKQLLDSLSFDQIDARQMTIKKAHAKTCKWVLESSEYLDWLDHTKREDHRGFLWIKGKPGTGKSTLMKFVSENYRKTTRKGTLITFFFNARGEELEKSTIGMYRSLLFQLIEGLRQLQSVLDLPALMTINNRTREWTVEFLKELLEEVFRNLKDESVTCFIDALDECDEDQIRDMVSFFESVSETTTTMNISFQVCFSSRHYPHITISKAVSLILEGQEGHKDDIIKYVHSELRIGASKMAQQVRDELQEKASGVFMWVVLVVDILNKEHDRGDILQLRQRLRELPGDLDTLFRDILIRDSRRRDKLLLCIQWVLFAKTPLSPKQLYFAILSGTESHEALSDWDPEDITADVMKRSILNSSKGLAEVTKSKTPTVQFIHESVRDFLLKHGGLSQVWPEFSGNFQGHCHEQLKVCCLNYLAVATAMEVGKDLPEASPKKADELRESAEDMLPFIRYATQQVLYHSDQAEESGVSQVDFLQTFDLAGWTALNNLLEKHKVRRHNPNVSLLYILAEQNRANLIKVERSKLACFEIEAQRYGAPIFAALATGSFEAVHALLAALKEANPNSPALKQHTQQSTEPYKSSREFVFSARRGIFFSAVELGNETVAALVTERGKVDIDAAVKPQLRTPLSYAAEKGLSKIVQFLIESDRVETDRKDKDGMTPLAHAAKNGHDSVAKMLLETDQVDPENADGTGRTPLAHASINGHDSVVKMLLETGRVHPDNADASGRTPLAHASINGHDSVVKMLLETGRVHPDNADASGRTPLAHASINGHDSVVKMLLETGQVDPDKSDGFGRTPFSHACTYGHKSVVKRLLATGRIDINHQSEIGFTPLWYAVEGNHPAVVQLLLEADQVEADRKDNEGETPLSYAASHGHRSEICRLLLRSGKVDADSKDASGRTPLSQAAGAVAADNIKILLDSNQVEPDSKDDLGRTPLSYAASTYSDNLAEVSYTIELLLGTNRVKIDSKDNSGRTPLSHAAGKFKPDAVSALLKAGADPTLEDKSGRTPLSYATESEPIFKDEKQRRTRVIELLQGGMNIS</sequence>
<accession>A0A9P6LH75</accession>
<feature type="domain" description="Nucleoside phosphorylase" evidence="5">
    <location>
        <begin position="42"/>
        <end position="324"/>
    </location>
</feature>
<evidence type="ECO:0000313" key="8">
    <source>
        <dbReference type="Proteomes" id="UP000781932"/>
    </source>
</evidence>
<dbReference type="InterPro" id="IPR056884">
    <property type="entry name" value="NPHP3-like_N"/>
</dbReference>
<organism evidence="7 8">
    <name type="scientific">Colletotrichum karsti</name>
    <dbReference type="NCBI Taxonomy" id="1095194"/>
    <lineage>
        <taxon>Eukaryota</taxon>
        <taxon>Fungi</taxon>
        <taxon>Dikarya</taxon>
        <taxon>Ascomycota</taxon>
        <taxon>Pezizomycotina</taxon>
        <taxon>Sordariomycetes</taxon>
        <taxon>Hypocreomycetidae</taxon>
        <taxon>Glomerellales</taxon>
        <taxon>Glomerellaceae</taxon>
        <taxon>Colletotrichum</taxon>
        <taxon>Colletotrichum boninense species complex</taxon>
    </lineage>
</organism>
<dbReference type="EMBL" id="JAATWM020000033">
    <property type="protein sequence ID" value="KAF9873253.1"/>
    <property type="molecule type" value="Genomic_DNA"/>
</dbReference>
<feature type="compositionally biased region" description="Basic and acidic residues" evidence="4">
    <location>
        <begin position="359"/>
        <end position="371"/>
    </location>
</feature>
<dbReference type="InterPro" id="IPR036770">
    <property type="entry name" value="Ankyrin_rpt-contain_sf"/>
</dbReference>
<dbReference type="SUPFAM" id="SSF53167">
    <property type="entry name" value="Purine and uridine phosphorylases"/>
    <property type="match status" value="1"/>
</dbReference>
<dbReference type="SMART" id="SM00248">
    <property type="entry name" value="ANK"/>
    <property type="match status" value="12"/>
</dbReference>
<feature type="repeat" description="ANK" evidence="3">
    <location>
        <begin position="1034"/>
        <end position="1056"/>
    </location>
</feature>
<evidence type="ECO:0008006" key="9">
    <source>
        <dbReference type="Google" id="ProtNLM"/>
    </source>
</evidence>
<reference evidence="7" key="2">
    <citation type="submission" date="2020-11" db="EMBL/GenBank/DDBJ databases">
        <title>Whole genome sequencing of Colletotrichum sp.</title>
        <authorList>
            <person name="Li H."/>
        </authorList>
    </citation>
    <scope>NUCLEOTIDE SEQUENCE</scope>
    <source>
        <strain evidence="7">CkLH20</strain>
    </source>
</reference>
<dbReference type="RefSeq" id="XP_038742714.1">
    <property type="nucleotide sequence ID" value="XM_038892131.1"/>
</dbReference>
<evidence type="ECO:0000256" key="4">
    <source>
        <dbReference type="SAM" id="MobiDB-lite"/>
    </source>
</evidence>
<dbReference type="PANTHER" id="PTHR24173:SF74">
    <property type="entry name" value="ANKYRIN REPEAT DOMAIN-CONTAINING PROTEIN 16"/>
    <property type="match status" value="1"/>
</dbReference>
<gene>
    <name evidence="7" type="ORF">CkaCkLH20_09416</name>
</gene>
<dbReference type="GeneID" id="62165205"/>
<dbReference type="Proteomes" id="UP000781932">
    <property type="component" value="Unassembled WGS sequence"/>
</dbReference>
<feature type="domain" description="Nephrocystin 3-like N-terminal" evidence="6">
    <location>
        <begin position="401"/>
        <end position="574"/>
    </location>
</feature>
<dbReference type="Pfam" id="PF24883">
    <property type="entry name" value="NPHP3_N"/>
    <property type="match status" value="1"/>
</dbReference>
<proteinExistence type="predicted"/>
<dbReference type="InterPro" id="IPR035994">
    <property type="entry name" value="Nucleoside_phosphorylase_sf"/>
</dbReference>
<dbReference type="GO" id="GO:0003824">
    <property type="term" value="F:catalytic activity"/>
    <property type="evidence" value="ECO:0007669"/>
    <property type="project" value="InterPro"/>
</dbReference>